<sequence length="278" mass="29055">MKGFLSALALATCYGKFSASPLLIEERQSTGTGTGSYAPAGYTQDPTLTGHTIFAPKKVPAGTKLPVLLWGEGGCSADSLQSAPFLIQLASHGVLVIASGTPKGSGSTTAALMTAGTDWIKSRAGTGNYANVDASRIIAAGWSCGGIEAYAQYWDSRVDSIGIWSSGLLTNYTMASLLKKPMFYFLGGSSDIAYANGERDYKAIPAGTPKWKGNLPVGHGGTYTQTNGGKFGIAGGYWVDWLLRGNASASSYFTGSRAKNDGWSVEFSNLDKIAVTPI</sequence>
<dbReference type="RefSeq" id="XP_008088178.1">
    <property type="nucleotide sequence ID" value="XM_008089987.1"/>
</dbReference>
<reference evidence="2 3" key="1">
    <citation type="journal article" date="2013" name="BMC Genomics">
        <title>Genomics-driven discovery of the pneumocandin biosynthetic gene cluster in the fungus Glarea lozoyensis.</title>
        <authorList>
            <person name="Chen L."/>
            <person name="Yue Q."/>
            <person name="Zhang X."/>
            <person name="Xiang M."/>
            <person name="Wang C."/>
            <person name="Li S."/>
            <person name="Che Y."/>
            <person name="Ortiz-Lopez F.J."/>
            <person name="Bills G.F."/>
            <person name="Liu X."/>
            <person name="An Z."/>
        </authorList>
    </citation>
    <scope>NUCLEOTIDE SEQUENCE [LARGE SCALE GENOMIC DNA]</scope>
    <source>
        <strain evidence="3">ATCC 20868 / MF5171</strain>
    </source>
</reference>
<dbReference type="eggNOG" id="ENOG502RZYU">
    <property type="taxonomic scope" value="Eukaryota"/>
</dbReference>
<accession>S3CDJ5</accession>
<keyword evidence="1" id="KW-0732">Signal</keyword>
<keyword evidence="3" id="KW-1185">Reference proteome</keyword>
<feature type="signal peptide" evidence="1">
    <location>
        <begin position="1"/>
        <end position="19"/>
    </location>
</feature>
<name>S3CDJ5_GLAL2</name>
<dbReference type="SUPFAM" id="SSF53474">
    <property type="entry name" value="alpha/beta-Hydrolases"/>
    <property type="match status" value="1"/>
</dbReference>
<dbReference type="Gene3D" id="3.40.50.1820">
    <property type="entry name" value="alpha/beta hydrolase"/>
    <property type="match status" value="1"/>
</dbReference>
<evidence type="ECO:0000313" key="3">
    <source>
        <dbReference type="Proteomes" id="UP000016922"/>
    </source>
</evidence>
<dbReference type="OrthoDB" id="2141514at2759"/>
<feature type="chain" id="PRO_5004518486" evidence="1">
    <location>
        <begin position="20"/>
        <end position="278"/>
    </location>
</feature>
<dbReference type="PANTHER" id="PTHR33428:SF14">
    <property type="entry name" value="CARBOXYLESTERASE TYPE B DOMAIN-CONTAINING PROTEIN"/>
    <property type="match status" value="1"/>
</dbReference>
<keyword evidence="2" id="KW-0378">Hydrolase</keyword>
<dbReference type="EMBL" id="KE145373">
    <property type="protein sequence ID" value="EPE24090.1"/>
    <property type="molecule type" value="Genomic_DNA"/>
</dbReference>
<dbReference type="OMA" id="GLEAYQM"/>
<dbReference type="Proteomes" id="UP000016922">
    <property type="component" value="Unassembled WGS sequence"/>
</dbReference>
<evidence type="ECO:0000256" key="1">
    <source>
        <dbReference type="SAM" id="SignalP"/>
    </source>
</evidence>
<dbReference type="KEGG" id="glz:GLAREA_07940"/>
<dbReference type="InterPro" id="IPR029058">
    <property type="entry name" value="AB_hydrolase_fold"/>
</dbReference>
<evidence type="ECO:0000313" key="2">
    <source>
        <dbReference type="EMBL" id="EPE24090.1"/>
    </source>
</evidence>
<dbReference type="AlphaFoldDB" id="S3CDJ5"/>
<protein>
    <submittedName>
        <fullName evidence="2">Alpha/beta-Hydrolase</fullName>
    </submittedName>
</protein>
<dbReference type="HOGENOM" id="CLU_073360_0_0_1"/>
<dbReference type="GO" id="GO:0016787">
    <property type="term" value="F:hydrolase activity"/>
    <property type="evidence" value="ECO:0007669"/>
    <property type="project" value="UniProtKB-KW"/>
</dbReference>
<proteinExistence type="predicted"/>
<dbReference type="GeneID" id="19466991"/>
<dbReference type="PANTHER" id="PTHR33428">
    <property type="entry name" value="CHLOROPHYLLASE-2, CHLOROPLASTIC"/>
    <property type="match status" value="1"/>
</dbReference>
<gene>
    <name evidence="2" type="ORF">GLAREA_07940</name>
</gene>
<organism evidence="2 3">
    <name type="scientific">Glarea lozoyensis (strain ATCC 20868 / MF5171)</name>
    <dbReference type="NCBI Taxonomy" id="1116229"/>
    <lineage>
        <taxon>Eukaryota</taxon>
        <taxon>Fungi</taxon>
        <taxon>Dikarya</taxon>
        <taxon>Ascomycota</taxon>
        <taxon>Pezizomycotina</taxon>
        <taxon>Leotiomycetes</taxon>
        <taxon>Helotiales</taxon>
        <taxon>Helotiaceae</taxon>
        <taxon>Glarea</taxon>
    </lineage>
</organism>